<keyword evidence="5" id="KW-0297">G-protein coupled receptor</keyword>
<reference evidence="12 13" key="1">
    <citation type="submission" date="2022-05" db="EMBL/GenBank/DDBJ databases">
        <authorList>
            <consortium name="Genoscope - CEA"/>
            <person name="William W."/>
        </authorList>
    </citation>
    <scope>NUCLEOTIDE SEQUENCE [LARGE SCALE GENOMIC DNA]</scope>
</reference>
<evidence type="ECO:0000256" key="6">
    <source>
        <dbReference type="ARBA" id="ARBA00023136"/>
    </source>
</evidence>
<evidence type="ECO:0000256" key="4">
    <source>
        <dbReference type="ARBA" id="ARBA00022989"/>
    </source>
</evidence>
<keyword evidence="13" id="KW-1185">Reference proteome</keyword>
<dbReference type="PANTHER" id="PTHR22752">
    <property type="entry name" value="G PROTEIN-COUPLED RECEPTOR"/>
    <property type="match status" value="1"/>
</dbReference>
<comment type="subcellular location">
    <subcellularLocation>
        <location evidence="1">Cell membrane</location>
        <topology evidence="1">Multi-pass membrane protein</topology>
    </subcellularLocation>
</comment>
<evidence type="ECO:0000313" key="12">
    <source>
        <dbReference type="EMBL" id="CAH3144786.1"/>
    </source>
</evidence>
<keyword evidence="2" id="KW-1003">Cell membrane</keyword>
<feature type="transmembrane region" description="Helical" evidence="10">
    <location>
        <begin position="193"/>
        <end position="218"/>
    </location>
</feature>
<comment type="caution">
    <text evidence="12">The sequence shown here is derived from an EMBL/GenBank/DDBJ whole genome shotgun (WGS) entry which is preliminary data.</text>
</comment>
<dbReference type="InterPro" id="IPR000276">
    <property type="entry name" value="GPCR_Rhodpsn"/>
</dbReference>
<dbReference type="Proteomes" id="UP001159427">
    <property type="component" value="Unassembled WGS sequence"/>
</dbReference>
<evidence type="ECO:0000256" key="1">
    <source>
        <dbReference type="ARBA" id="ARBA00004651"/>
    </source>
</evidence>
<gene>
    <name evidence="12" type="ORF">PEVE_00043268</name>
</gene>
<feature type="transmembrane region" description="Helical" evidence="10">
    <location>
        <begin position="146"/>
        <end position="167"/>
    </location>
</feature>
<evidence type="ECO:0000256" key="8">
    <source>
        <dbReference type="ARBA" id="ARBA00023224"/>
    </source>
</evidence>
<sequence>MNISNHLEDNLSSEVALLNPNNEDVSSTAAKVFKIIPLFLVMTTSIICNTIVLHAVYADIRMQTATNMLIVSQSLVDFGTSVLVMPVALISVVYDGWVLGENFCIANSFFNLFFTQTTVMQLVIIAFDRYLVIVKPGTRAMKLADAIRLAMLAWGLGFFGAFPWLLLSNDVKVEYFPGFYTCGQRYQHPLSGLALFIIVSTILLFGMLPLFLIAYCYYQIYKVTRLTRHSVSPLALSNAQTLAINVYAKSTSTSKFVIGTSLIQVFPACFLMLLDGMGVGNIPHSLRVTFKWIMWCHCIVKPMIYASKSPTNIARKYINKLPLSSSNFGVKLNVATISMFANRMKLYRLSTKRTNGHSLENKGQISKSSTLTAEQRTGRPRMLITARPAWIITGEAGEFSVF</sequence>
<dbReference type="PROSITE" id="PS50262">
    <property type="entry name" value="G_PROTEIN_RECEP_F1_2"/>
    <property type="match status" value="1"/>
</dbReference>
<evidence type="ECO:0000256" key="7">
    <source>
        <dbReference type="ARBA" id="ARBA00023170"/>
    </source>
</evidence>
<evidence type="ECO:0000313" key="13">
    <source>
        <dbReference type="Proteomes" id="UP001159427"/>
    </source>
</evidence>
<dbReference type="SUPFAM" id="SSF81321">
    <property type="entry name" value="Family A G protein-coupled receptor-like"/>
    <property type="match status" value="1"/>
</dbReference>
<evidence type="ECO:0000256" key="9">
    <source>
        <dbReference type="SAM" id="MobiDB-lite"/>
    </source>
</evidence>
<evidence type="ECO:0000256" key="5">
    <source>
        <dbReference type="ARBA" id="ARBA00023040"/>
    </source>
</evidence>
<evidence type="ECO:0000256" key="3">
    <source>
        <dbReference type="ARBA" id="ARBA00022692"/>
    </source>
</evidence>
<feature type="compositionally biased region" description="Polar residues" evidence="9">
    <location>
        <begin position="357"/>
        <end position="375"/>
    </location>
</feature>
<keyword evidence="6 10" id="KW-0472">Membrane</keyword>
<keyword evidence="7" id="KW-0675">Receptor</keyword>
<keyword evidence="3 10" id="KW-0812">Transmembrane</keyword>
<feature type="transmembrane region" description="Helical" evidence="10">
    <location>
        <begin position="35"/>
        <end position="57"/>
    </location>
</feature>
<evidence type="ECO:0000259" key="11">
    <source>
        <dbReference type="PROSITE" id="PS50262"/>
    </source>
</evidence>
<dbReference type="Pfam" id="PF00001">
    <property type="entry name" value="7tm_1"/>
    <property type="match status" value="1"/>
</dbReference>
<organism evidence="12 13">
    <name type="scientific">Porites evermanni</name>
    <dbReference type="NCBI Taxonomy" id="104178"/>
    <lineage>
        <taxon>Eukaryota</taxon>
        <taxon>Metazoa</taxon>
        <taxon>Cnidaria</taxon>
        <taxon>Anthozoa</taxon>
        <taxon>Hexacorallia</taxon>
        <taxon>Scleractinia</taxon>
        <taxon>Fungiina</taxon>
        <taxon>Poritidae</taxon>
        <taxon>Porites</taxon>
    </lineage>
</organism>
<evidence type="ECO:0000256" key="10">
    <source>
        <dbReference type="SAM" id="Phobius"/>
    </source>
</evidence>
<feature type="region of interest" description="Disordered" evidence="9">
    <location>
        <begin position="357"/>
        <end position="376"/>
    </location>
</feature>
<protein>
    <recommendedName>
        <fullName evidence="11">G-protein coupled receptors family 1 profile domain-containing protein</fullName>
    </recommendedName>
</protein>
<dbReference type="EMBL" id="CALNXI010000877">
    <property type="protein sequence ID" value="CAH3144786.1"/>
    <property type="molecule type" value="Genomic_DNA"/>
</dbReference>
<accession>A0ABN8PJZ4</accession>
<dbReference type="InterPro" id="IPR017452">
    <property type="entry name" value="GPCR_Rhodpsn_7TM"/>
</dbReference>
<dbReference type="CDD" id="cd00637">
    <property type="entry name" value="7tm_classA_rhodopsin-like"/>
    <property type="match status" value="1"/>
</dbReference>
<evidence type="ECO:0000256" key="2">
    <source>
        <dbReference type="ARBA" id="ARBA00022475"/>
    </source>
</evidence>
<keyword evidence="4 10" id="KW-1133">Transmembrane helix</keyword>
<keyword evidence="8" id="KW-0807">Transducer</keyword>
<feature type="domain" description="G-protein coupled receptors family 1 profile" evidence="11">
    <location>
        <begin position="48"/>
        <end position="305"/>
    </location>
</feature>
<dbReference type="PRINTS" id="PR00237">
    <property type="entry name" value="GPCRRHODOPSN"/>
</dbReference>
<dbReference type="Gene3D" id="1.20.1070.10">
    <property type="entry name" value="Rhodopsin 7-helix transmembrane proteins"/>
    <property type="match status" value="1"/>
</dbReference>
<name>A0ABN8PJZ4_9CNID</name>
<feature type="transmembrane region" description="Helical" evidence="10">
    <location>
        <begin position="69"/>
        <end position="93"/>
    </location>
</feature>
<proteinExistence type="predicted"/>
<feature type="transmembrane region" description="Helical" evidence="10">
    <location>
        <begin position="113"/>
        <end position="134"/>
    </location>
</feature>